<feature type="domain" description="Ubiquitin-like" evidence="7">
    <location>
        <begin position="65"/>
        <end position="126"/>
    </location>
</feature>
<comment type="subcellular location">
    <subcellularLocation>
        <location evidence="1">Membrane</location>
    </subcellularLocation>
</comment>
<dbReference type="PANTHER" id="PTHR12943:SF27">
    <property type="entry name" value="HOMOCYSTEINE-INDUCED ENDOPLASMIC RETICULUM PROTEIN, ISOFORM A"/>
    <property type="match status" value="1"/>
</dbReference>
<keyword evidence="9" id="KW-1185">Reference proteome</keyword>
<dbReference type="PROSITE" id="PS50053">
    <property type="entry name" value="UBIQUITIN_2"/>
    <property type="match status" value="1"/>
</dbReference>
<dbReference type="GO" id="GO:0030968">
    <property type="term" value="P:endoplasmic reticulum unfolded protein response"/>
    <property type="evidence" value="ECO:0007669"/>
    <property type="project" value="TreeGrafter"/>
</dbReference>
<dbReference type="EMBL" id="JARKHS020001153">
    <property type="protein sequence ID" value="KAK8788094.1"/>
    <property type="molecule type" value="Genomic_DNA"/>
</dbReference>
<dbReference type="FunFam" id="3.10.20.90:FF:000046">
    <property type="entry name" value="Homocysteine-responsive endoplasmic reticulum-resident ubiquitin-like domain member 2 protein"/>
    <property type="match status" value="1"/>
</dbReference>
<organism evidence="8 9">
    <name type="scientific">Amblyomma americanum</name>
    <name type="common">Lone star tick</name>
    <dbReference type="NCBI Taxonomy" id="6943"/>
    <lineage>
        <taxon>Eukaryota</taxon>
        <taxon>Metazoa</taxon>
        <taxon>Ecdysozoa</taxon>
        <taxon>Arthropoda</taxon>
        <taxon>Chelicerata</taxon>
        <taxon>Arachnida</taxon>
        <taxon>Acari</taxon>
        <taxon>Parasitiformes</taxon>
        <taxon>Ixodida</taxon>
        <taxon>Ixodoidea</taxon>
        <taxon>Ixodidae</taxon>
        <taxon>Amblyomminae</taxon>
        <taxon>Amblyomma</taxon>
    </lineage>
</organism>
<dbReference type="CDD" id="cd01790">
    <property type="entry name" value="Ubl_HERP"/>
    <property type="match status" value="1"/>
</dbReference>
<evidence type="ECO:0000256" key="3">
    <source>
        <dbReference type="ARBA" id="ARBA00022989"/>
    </source>
</evidence>
<reference evidence="8 9" key="1">
    <citation type="journal article" date="2023" name="Arcadia Sci">
        <title>De novo assembly of a long-read Amblyomma americanum tick genome.</title>
        <authorList>
            <person name="Chou S."/>
            <person name="Poskanzer K.E."/>
            <person name="Rollins M."/>
            <person name="Thuy-Boun P.S."/>
        </authorList>
    </citation>
    <scope>NUCLEOTIDE SEQUENCE [LARGE SCALE GENOMIC DNA]</scope>
    <source>
        <strain evidence="8">F_SG_1</strain>
        <tissue evidence="8">Salivary glands</tissue>
    </source>
</reference>
<proteinExistence type="predicted"/>
<dbReference type="GO" id="GO:0016020">
    <property type="term" value="C:membrane"/>
    <property type="evidence" value="ECO:0007669"/>
    <property type="project" value="UniProtKB-SubCell"/>
</dbReference>
<dbReference type="InterPro" id="IPR029071">
    <property type="entry name" value="Ubiquitin-like_domsf"/>
</dbReference>
<feature type="compositionally biased region" description="Pro residues" evidence="6">
    <location>
        <begin position="408"/>
        <end position="420"/>
    </location>
</feature>
<evidence type="ECO:0000256" key="2">
    <source>
        <dbReference type="ARBA" id="ARBA00022692"/>
    </source>
</evidence>
<evidence type="ECO:0000256" key="4">
    <source>
        <dbReference type="ARBA" id="ARBA00023136"/>
    </source>
</evidence>
<name>A0AAQ4FLB0_AMBAM</name>
<feature type="compositionally biased region" description="Basic and acidic residues" evidence="6">
    <location>
        <begin position="360"/>
        <end position="374"/>
    </location>
</feature>
<comment type="caution">
    <text evidence="8">The sequence shown here is derived from an EMBL/GenBank/DDBJ whole genome shotgun (WGS) entry which is preliminary data.</text>
</comment>
<feature type="region of interest" description="Disordered" evidence="6">
    <location>
        <begin position="357"/>
        <end position="424"/>
    </location>
</feature>
<dbReference type="Proteomes" id="UP001321473">
    <property type="component" value="Unassembled WGS sequence"/>
</dbReference>
<dbReference type="Pfam" id="PF00240">
    <property type="entry name" value="ubiquitin"/>
    <property type="match status" value="1"/>
</dbReference>
<keyword evidence="4" id="KW-0472">Membrane</keyword>
<dbReference type="InterPro" id="IPR039751">
    <property type="entry name" value="HERPUD1/2"/>
</dbReference>
<protein>
    <recommendedName>
        <fullName evidence="7">Ubiquitin-like domain-containing protein</fullName>
    </recommendedName>
</protein>
<evidence type="ECO:0000259" key="7">
    <source>
        <dbReference type="PROSITE" id="PS50053"/>
    </source>
</evidence>
<evidence type="ECO:0000313" key="8">
    <source>
        <dbReference type="EMBL" id="KAK8788094.1"/>
    </source>
</evidence>
<keyword evidence="2" id="KW-0812">Transmembrane</keyword>
<accession>A0AAQ4FLB0</accession>
<sequence>MHSTINHELLRPTLPQLNSRPSVLGFAPLCTENFPLNCVLRIYSSSERRQALRGSASMAAQNMSTCLVIRAPNQKIGDQQVYCSLDWSVQQLKQHLSKVYPNNPKPEDQKLIYSGQLLEDEMTLKDVFQMDFGKIHILHLVCRPGGDNPEASPSSVPLVALSQPDVNAAGGSVSTVPSTSSVNSASSDGLRHRSTSPGAVPNGQMPIALGMPPGASSPEQLVQQVALAQQLYAHYFTQYMHLMHQAAAPVAAQASAPRPPSPEAEAPGAPAAAPPVPRAAPDNRGPRMNAQGGPLLDEEEEEAAQRDWLDWVYTVSRATVLLSIVYFYSSFGRFLVVTGIALLMYLYQGGWFAAPQQQQHPERGHDRNRAREANNHPAGDPQEMPQGETGPQQLEEAMDQDDDGIMAPPTPPPPPEPPVSPMTTAWTFVATFFTSLIPEQPPPVNAN</sequence>
<feature type="compositionally biased region" description="Low complexity" evidence="6">
    <location>
        <begin position="172"/>
        <end position="187"/>
    </location>
</feature>
<dbReference type="AlphaFoldDB" id="A0AAQ4FLB0"/>
<dbReference type="SUPFAM" id="SSF54236">
    <property type="entry name" value="Ubiquitin-like"/>
    <property type="match status" value="1"/>
</dbReference>
<keyword evidence="3" id="KW-1133">Transmembrane helix</keyword>
<dbReference type="SMART" id="SM00213">
    <property type="entry name" value="UBQ"/>
    <property type="match status" value="1"/>
</dbReference>
<dbReference type="PANTHER" id="PTHR12943">
    <property type="entry name" value="HOMOCYSTEINE-RESPONSIVE ENDOPLASMIC RETICULUM-RESIDENT UNIQUITIN-LIKE DOMAIN HERPUD PROTEIN FAMILY MEMBER"/>
    <property type="match status" value="1"/>
</dbReference>
<evidence type="ECO:0000256" key="6">
    <source>
        <dbReference type="SAM" id="MobiDB-lite"/>
    </source>
</evidence>
<feature type="region of interest" description="Disordered" evidence="6">
    <location>
        <begin position="253"/>
        <end position="301"/>
    </location>
</feature>
<gene>
    <name evidence="8" type="ORF">V5799_022129</name>
</gene>
<dbReference type="InterPro" id="IPR000626">
    <property type="entry name" value="Ubiquitin-like_dom"/>
</dbReference>
<feature type="region of interest" description="Disordered" evidence="6">
    <location>
        <begin position="169"/>
        <end position="217"/>
    </location>
</feature>
<evidence type="ECO:0000313" key="9">
    <source>
        <dbReference type="Proteomes" id="UP001321473"/>
    </source>
</evidence>
<keyword evidence="5" id="KW-0834">Unfolded protein response</keyword>
<evidence type="ECO:0000256" key="5">
    <source>
        <dbReference type="ARBA" id="ARBA00023230"/>
    </source>
</evidence>
<dbReference type="Gene3D" id="3.10.20.90">
    <property type="entry name" value="Phosphatidylinositol 3-kinase Catalytic Subunit, Chain A, domain 1"/>
    <property type="match status" value="1"/>
</dbReference>
<evidence type="ECO:0000256" key="1">
    <source>
        <dbReference type="ARBA" id="ARBA00004370"/>
    </source>
</evidence>